<dbReference type="SUPFAM" id="SSF88713">
    <property type="entry name" value="Glycoside hydrolase/deacetylase"/>
    <property type="match status" value="1"/>
</dbReference>
<protein>
    <submittedName>
        <fullName evidence="1">Uncharacterized protein</fullName>
    </submittedName>
</protein>
<accession>A0A974A3S6</accession>
<proteinExistence type="predicted"/>
<name>A0A974A3S6_9BRAD</name>
<dbReference type="EMBL" id="CP147711">
    <property type="protein sequence ID" value="WXC82788.1"/>
    <property type="molecule type" value="Genomic_DNA"/>
</dbReference>
<dbReference type="InterPro" id="IPR011330">
    <property type="entry name" value="Glyco_hydro/deAcase_b/a-brl"/>
</dbReference>
<dbReference type="GO" id="GO:0005975">
    <property type="term" value="P:carbohydrate metabolic process"/>
    <property type="evidence" value="ECO:0007669"/>
    <property type="project" value="InterPro"/>
</dbReference>
<dbReference type="AlphaFoldDB" id="A0A974A3S6"/>
<dbReference type="Proteomes" id="UP001432046">
    <property type="component" value="Chromosome"/>
</dbReference>
<evidence type="ECO:0000313" key="3">
    <source>
        <dbReference type="Proteomes" id="UP001432046"/>
    </source>
</evidence>
<keyword evidence="3" id="KW-1185">Reference proteome</keyword>
<reference evidence="1" key="1">
    <citation type="submission" date="2020-06" db="EMBL/GenBank/DDBJ databases">
        <title>Whole Genome Sequence of Bradyrhizobium sp. Strain 1S1.</title>
        <authorList>
            <person name="Bromfield E.S.P."/>
            <person name="Cloutier S."/>
        </authorList>
    </citation>
    <scope>NUCLEOTIDE SEQUENCE [LARGE SCALE GENOMIC DNA]</scope>
    <source>
        <strain evidence="1">1S1</strain>
    </source>
</reference>
<sequence>MSPDRQHSLEFGDFTEAGYRQLLRLAKSSYRAVDFPSAGASGTILWRHDCDVSMHRAAKVAEIEAEEGVKATYFLLPRCLYYNLMSADVAECVRRIKSLGHDIALHFDPTYYGEMLRGQALLNAITRERDLIADEFGSPPVAISFHLFGILDQSELEDDIVAGMINAYGRSLKASYGYVSDSNGVWRYRRLKTVLEEATEERLQVLTHPEWWTPEIMPPRARLQRAIDGYASAMGRWYDEITARHDRPNIR</sequence>
<organism evidence="1">
    <name type="scientific">Bradyrhizobium septentrionale</name>
    <dbReference type="NCBI Taxonomy" id="1404411"/>
    <lineage>
        <taxon>Bacteria</taxon>
        <taxon>Pseudomonadati</taxon>
        <taxon>Pseudomonadota</taxon>
        <taxon>Alphaproteobacteria</taxon>
        <taxon>Hyphomicrobiales</taxon>
        <taxon>Nitrobacteraceae</taxon>
        <taxon>Bradyrhizobium</taxon>
    </lineage>
</organism>
<gene>
    <name evidence="1" type="ORF">HAP48_031145</name>
    <name evidence="2" type="ORF">WDK88_15010</name>
</gene>
<dbReference type="RefSeq" id="WP_166207627.1">
    <property type="nucleotide sequence ID" value="NZ_CP088285.1"/>
</dbReference>
<evidence type="ECO:0000313" key="1">
    <source>
        <dbReference type="EMBL" id="NVI47338.1"/>
    </source>
</evidence>
<reference evidence="2" key="3">
    <citation type="submission" date="2024-03" db="EMBL/GenBank/DDBJ databases">
        <authorList>
            <person name="Bromfield E.S.P."/>
            <person name="Cloutier S."/>
        </authorList>
    </citation>
    <scope>NUCLEOTIDE SEQUENCE</scope>
    <source>
        <strain evidence="2">5S5</strain>
    </source>
</reference>
<dbReference type="Gene3D" id="3.20.20.370">
    <property type="entry name" value="Glycoside hydrolase/deacetylase"/>
    <property type="match status" value="1"/>
</dbReference>
<dbReference type="EMBL" id="JAAOLE020000001">
    <property type="protein sequence ID" value="NVI47338.1"/>
    <property type="molecule type" value="Genomic_DNA"/>
</dbReference>
<evidence type="ECO:0000313" key="2">
    <source>
        <dbReference type="EMBL" id="WXC82788.1"/>
    </source>
</evidence>
<reference evidence="2" key="2">
    <citation type="journal article" date="2021" name="Int. J. Syst. Evol. Microbiol.">
        <title>Bradyrhizobium septentrionale sp. nov. (sv. septentrionale) and Bradyrhizobium quebecense sp. nov. (sv. septentrionale) associated with legumes native to Canada possess rearranged symbiosis genes and numerous insertion sequences.</title>
        <authorList>
            <person name="Bromfield E.S.P."/>
            <person name="Cloutier S."/>
        </authorList>
    </citation>
    <scope>NUCLEOTIDE SEQUENCE</scope>
    <source>
        <strain evidence="2">5S5</strain>
    </source>
</reference>